<evidence type="ECO:0000313" key="2">
    <source>
        <dbReference type="Proteomes" id="UP000238916"/>
    </source>
</evidence>
<sequence length="38" mass="4390">MVYPIVLGMGKRLFRAGRKMMLRLLDTRTFSSDVVSIM</sequence>
<protein>
    <submittedName>
        <fullName evidence="1">Uncharacterized protein</fullName>
    </submittedName>
</protein>
<dbReference type="Proteomes" id="UP000238916">
    <property type="component" value="Unassembled WGS sequence"/>
</dbReference>
<accession>A0A2U3LS73</accession>
<name>A0A2U3LS73_9FIRM</name>
<reference evidence="2" key="1">
    <citation type="submission" date="2018-02" db="EMBL/GenBank/DDBJ databases">
        <authorList>
            <person name="Hausmann B."/>
        </authorList>
    </citation>
    <scope>NUCLEOTIDE SEQUENCE [LARGE SCALE GENOMIC DNA]</scope>
    <source>
        <strain evidence="2">Peat soil MAG SbF1</strain>
    </source>
</reference>
<organism evidence="1 2">
    <name type="scientific">Candidatus Desulfosporosinus infrequens</name>
    <dbReference type="NCBI Taxonomy" id="2043169"/>
    <lineage>
        <taxon>Bacteria</taxon>
        <taxon>Bacillati</taxon>
        <taxon>Bacillota</taxon>
        <taxon>Clostridia</taxon>
        <taxon>Eubacteriales</taxon>
        <taxon>Desulfitobacteriaceae</taxon>
        <taxon>Desulfosporosinus</taxon>
    </lineage>
</organism>
<dbReference type="EMBL" id="OMOF01000776">
    <property type="protein sequence ID" value="SPF54760.1"/>
    <property type="molecule type" value="Genomic_DNA"/>
</dbReference>
<gene>
    <name evidence="1" type="ORF">SBF1_7980006</name>
</gene>
<dbReference type="AlphaFoldDB" id="A0A2U3LS73"/>
<proteinExistence type="predicted"/>
<evidence type="ECO:0000313" key="1">
    <source>
        <dbReference type="EMBL" id="SPF54760.1"/>
    </source>
</evidence>